<keyword evidence="2 11" id="KW-0808">Transferase</keyword>
<proteinExistence type="predicted"/>
<organism evidence="11 12">
    <name type="scientific">Paracandidimonas soli</name>
    <dbReference type="NCBI Taxonomy" id="1917182"/>
    <lineage>
        <taxon>Bacteria</taxon>
        <taxon>Pseudomonadati</taxon>
        <taxon>Pseudomonadota</taxon>
        <taxon>Betaproteobacteria</taxon>
        <taxon>Burkholderiales</taxon>
        <taxon>Alcaligenaceae</taxon>
        <taxon>Paracandidimonas</taxon>
    </lineage>
</organism>
<dbReference type="SMART" id="SM00563">
    <property type="entry name" value="PlsC"/>
    <property type="match status" value="1"/>
</dbReference>
<keyword evidence="7 11" id="KW-0012">Acyltransferase</keyword>
<evidence type="ECO:0000256" key="4">
    <source>
        <dbReference type="ARBA" id="ARBA00022989"/>
    </source>
</evidence>
<keyword evidence="3 9" id="KW-0812">Transmembrane</keyword>
<evidence type="ECO:0000256" key="5">
    <source>
        <dbReference type="ARBA" id="ARBA00023098"/>
    </source>
</evidence>
<dbReference type="InterPro" id="IPR002123">
    <property type="entry name" value="Plipid/glycerol_acylTrfase"/>
</dbReference>
<feature type="transmembrane region" description="Helical" evidence="9">
    <location>
        <begin position="28"/>
        <end position="52"/>
    </location>
</feature>
<reference evidence="11 12" key="1">
    <citation type="submission" date="2019-03" db="EMBL/GenBank/DDBJ databases">
        <title>Genomic Encyclopedia of Type Strains, Phase IV (KMG-IV): sequencing the most valuable type-strain genomes for metagenomic binning, comparative biology and taxonomic classification.</title>
        <authorList>
            <person name="Goeker M."/>
        </authorList>
    </citation>
    <scope>NUCLEOTIDE SEQUENCE [LARGE SCALE GENOMIC DNA]</scope>
    <source>
        <strain evidence="11 12">DSM 100048</strain>
    </source>
</reference>
<evidence type="ECO:0000313" key="11">
    <source>
        <dbReference type="EMBL" id="TCU98488.1"/>
    </source>
</evidence>
<keyword evidence="5" id="KW-0443">Lipid metabolism</keyword>
<evidence type="ECO:0000256" key="8">
    <source>
        <dbReference type="SAM" id="MobiDB-lite"/>
    </source>
</evidence>
<evidence type="ECO:0000256" key="3">
    <source>
        <dbReference type="ARBA" id="ARBA00022692"/>
    </source>
</evidence>
<evidence type="ECO:0000313" key="12">
    <source>
        <dbReference type="Proteomes" id="UP000294692"/>
    </source>
</evidence>
<evidence type="ECO:0000256" key="7">
    <source>
        <dbReference type="ARBA" id="ARBA00023315"/>
    </source>
</evidence>
<name>A0A4R3V599_9BURK</name>
<evidence type="ECO:0000256" key="2">
    <source>
        <dbReference type="ARBA" id="ARBA00022679"/>
    </source>
</evidence>
<dbReference type="GO" id="GO:0016746">
    <property type="term" value="F:acyltransferase activity"/>
    <property type="evidence" value="ECO:0007669"/>
    <property type="project" value="UniProtKB-KW"/>
</dbReference>
<dbReference type="PANTHER" id="PTHR23063">
    <property type="entry name" value="PHOSPHOLIPID ACYLTRANSFERASE"/>
    <property type="match status" value="1"/>
</dbReference>
<comment type="caution">
    <text evidence="11">The sequence shown here is derived from an EMBL/GenBank/DDBJ whole genome shotgun (WGS) entry which is preliminary data.</text>
</comment>
<evidence type="ECO:0000259" key="10">
    <source>
        <dbReference type="SMART" id="SM00563"/>
    </source>
</evidence>
<evidence type="ECO:0000256" key="6">
    <source>
        <dbReference type="ARBA" id="ARBA00023136"/>
    </source>
</evidence>
<dbReference type="AlphaFoldDB" id="A0A4R3V599"/>
<accession>A0A4R3V599</accession>
<evidence type="ECO:0000256" key="1">
    <source>
        <dbReference type="ARBA" id="ARBA00004370"/>
    </source>
</evidence>
<feature type="transmembrane region" description="Helical" evidence="9">
    <location>
        <begin position="117"/>
        <end position="136"/>
    </location>
</feature>
<gene>
    <name evidence="11" type="ORF">EV686_105189</name>
</gene>
<dbReference type="GO" id="GO:0016020">
    <property type="term" value="C:membrane"/>
    <property type="evidence" value="ECO:0007669"/>
    <property type="project" value="UniProtKB-SubCell"/>
</dbReference>
<keyword evidence="12" id="KW-1185">Reference proteome</keyword>
<comment type="subcellular location">
    <subcellularLocation>
        <location evidence="1">Membrane</location>
    </subcellularLocation>
</comment>
<dbReference type="SUPFAM" id="SSF69593">
    <property type="entry name" value="Glycerol-3-phosphate (1)-acyltransferase"/>
    <property type="match status" value="1"/>
</dbReference>
<keyword evidence="6 9" id="KW-0472">Membrane</keyword>
<dbReference type="PANTHER" id="PTHR23063:SF52">
    <property type="entry name" value="LYSOPHOSPHATIDYLCHOLINE ACYLTRANSFERASE"/>
    <property type="match status" value="1"/>
</dbReference>
<sequence length="291" mass="32453">MGQAGLVSGLQCRIPLTRNRELLNPVRFILRMMAIILWIPAGLIGVCLFPLLPLKWRLWMNHHWSRCLMWFCGVRIVVQGSPVMRDPVFWVANHVSWVDIFVLNSVRTTSFVAKSDIRSWPVIGWLVAGAGTVFIARGQRHAIRAVGEQMKQRFARGEVVGLFPEGTTSPGFDVSYFHTSLFEPAIRAGVDIQPVALRFYHRGTRSDRIAFVGEQTLAHNVWCLLSAGESVVEAEFLPLLDASQCQALGRAQVAERMHAAVRAAVRKGLEDDTAHAEDAAGRPEHKQGLVK</sequence>
<dbReference type="GO" id="GO:0006629">
    <property type="term" value="P:lipid metabolic process"/>
    <property type="evidence" value="ECO:0007669"/>
    <property type="project" value="UniProtKB-KW"/>
</dbReference>
<evidence type="ECO:0000256" key="9">
    <source>
        <dbReference type="SAM" id="Phobius"/>
    </source>
</evidence>
<feature type="region of interest" description="Disordered" evidence="8">
    <location>
        <begin position="272"/>
        <end position="291"/>
    </location>
</feature>
<dbReference type="EMBL" id="SMBX01000005">
    <property type="protein sequence ID" value="TCU98488.1"/>
    <property type="molecule type" value="Genomic_DNA"/>
</dbReference>
<dbReference type="Pfam" id="PF01553">
    <property type="entry name" value="Acyltransferase"/>
    <property type="match status" value="1"/>
</dbReference>
<dbReference type="CDD" id="cd07989">
    <property type="entry name" value="LPLAT_AGPAT-like"/>
    <property type="match status" value="1"/>
</dbReference>
<keyword evidence="4 9" id="KW-1133">Transmembrane helix</keyword>
<feature type="domain" description="Phospholipid/glycerol acyltransferase" evidence="10">
    <location>
        <begin position="88"/>
        <end position="200"/>
    </location>
</feature>
<dbReference type="Proteomes" id="UP000294692">
    <property type="component" value="Unassembled WGS sequence"/>
</dbReference>
<protein>
    <submittedName>
        <fullName evidence="11">1-acyl-sn-glycerol-3-phosphate acyltransferase</fullName>
    </submittedName>
</protein>